<proteinExistence type="predicted"/>
<gene>
    <name evidence="1" type="ORF">LTS18_001872</name>
</gene>
<name>A0ACC3DEJ3_9PEZI</name>
<evidence type="ECO:0000313" key="1">
    <source>
        <dbReference type="EMBL" id="KAK3066251.1"/>
    </source>
</evidence>
<organism evidence="1 2">
    <name type="scientific">Coniosporium uncinatum</name>
    <dbReference type="NCBI Taxonomy" id="93489"/>
    <lineage>
        <taxon>Eukaryota</taxon>
        <taxon>Fungi</taxon>
        <taxon>Dikarya</taxon>
        <taxon>Ascomycota</taxon>
        <taxon>Pezizomycotina</taxon>
        <taxon>Dothideomycetes</taxon>
        <taxon>Dothideomycetes incertae sedis</taxon>
        <taxon>Coniosporium</taxon>
    </lineage>
</organism>
<feature type="non-terminal residue" evidence="1">
    <location>
        <position position="155"/>
    </location>
</feature>
<feature type="non-terminal residue" evidence="1">
    <location>
        <position position="1"/>
    </location>
</feature>
<sequence>EADLAVARRLVEGCVWAYDAMGSGVGPEVFSVMPCDESEEEDGGCGWSEEKWLEEVNSVHRLQYGEHYQVPVERAKRLIEEHSLPRGFTAIDDPRYLLRPEAIESLFVLYRITGDVELQDQAWRMFEAIRKAAKTEIGYAAVEDVGAASPTKLDS</sequence>
<evidence type="ECO:0000313" key="2">
    <source>
        <dbReference type="Proteomes" id="UP001186974"/>
    </source>
</evidence>
<dbReference type="EMBL" id="JAWDJW010005931">
    <property type="protein sequence ID" value="KAK3066251.1"/>
    <property type="molecule type" value="Genomic_DNA"/>
</dbReference>
<dbReference type="Proteomes" id="UP001186974">
    <property type="component" value="Unassembled WGS sequence"/>
</dbReference>
<accession>A0ACC3DEJ3</accession>
<protein>
    <submittedName>
        <fullName evidence="1">Uncharacterized protein</fullName>
    </submittedName>
</protein>
<comment type="caution">
    <text evidence="1">The sequence shown here is derived from an EMBL/GenBank/DDBJ whole genome shotgun (WGS) entry which is preliminary data.</text>
</comment>
<keyword evidence="2" id="KW-1185">Reference proteome</keyword>
<reference evidence="1" key="1">
    <citation type="submission" date="2024-09" db="EMBL/GenBank/DDBJ databases">
        <title>Black Yeasts Isolated from many extreme environments.</title>
        <authorList>
            <person name="Coleine C."/>
            <person name="Stajich J.E."/>
            <person name="Selbmann L."/>
        </authorList>
    </citation>
    <scope>NUCLEOTIDE SEQUENCE</scope>
    <source>
        <strain evidence="1">CCFEE 5737</strain>
    </source>
</reference>